<keyword evidence="3" id="KW-1185">Reference proteome</keyword>
<dbReference type="Gramene" id="Psat02G0221500-T1">
    <property type="protein sequence ID" value="KAI5435702.1"/>
    <property type="gene ID" value="KIW84_022215"/>
</dbReference>
<name>A0A9D4YB57_PEA</name>
<evidence type="ECO:0000313" key="3">
    <source>
        <dbReference type="Proteomes" id="UP001058974"/>
    </source>
</evidence>
<dbReference type="AlphaFoldDB" id="A0A9D4YB57"/>
<organism evidence="2 3">
    <name type="scientific">Pisum sativum</name>
    <name type="common">Garden pea</name>
    <name type="synonym">Lathyrus oleraceus</name>
    <dbReference type="NCBI Taxonomy" id="3888"/>
    <lineage>
        <taxon>Eukaryota</taxon>
        <taxon>Viridiplantae</taxon>
        <taxon>Streptophyta</taxon>
        <taxon>Embryophyta</taxon>
        <taxon>Tracheophyta</taxon>
        <taxon>Spermatophyta</taxon>
        <taxon>Magnoliopsida</taxon>
        <taxon>eudicotyledons</taxon>
        <taxon>Gunneridae</taxon>
        <taxon>Pentapetalae</taxon>
        <taxon>rosids</taxon>
        <taxon>fabids</taxon>
        <taxon>Fabales</taxon>
        <taxon>Fabaceae</taxon>
        <taxon>Papilionoideae</taxon>
        <taxon>50 kb inversion clade</taxon>
        <taxon>NPAAA clade</taxon>
        <taxon>Hologalegina</taxon>
        <taxon>IRL clade</taxon>
        <taxon>Fabeae</taxon>
        <taxon>Lathyrus</taxon>
    </lineage>
</organism>
<comment type="caution">
    <text evidence="2">The sequence shown here is derived from an EMBL/GenBank/DDBJ whole genome shotgun (WGS) entry which is preliminary data.</text>
</comment>
<feature type="compositionally biased region" description="Basic residues" evidence="1">
    <location>
        <begin position="1"/>
        <end position="13"/>
    </location>
</feature>
<reference evidence="2 3" key="1">
    <citation type="journal article" date="2022" name="Nat. Genet.">
        <title>Improved pea reference genome and pan-genome highlight genomic features and evolutionary characteristics.</title>
        <authorList>
            <person name="Yang T."/>
            <person name="Liu R."/>
            <person name="Luo Y."/>
            <person name="Hu S."/>
            <person name="Wang D."/>
            <person name="Wang C."/>
            <person name="Pandey M.K."/>
            <person name="Ge S."/>
            <person name="Xu Q."/>
            <person name="Li N."/>
            <person name="Li G."/>
            <person name="Huang Y."/>
            <person name="Saxena R.K."/>
            <person name="Ji Y."/>
            <person name="Li M."/>
            <person name="Yan X."/>
            <person name="He Y."/>
            <person name="Liu Y."/>
            <person name="Wang X."/>
            <person name="Xiang C."/>
            <person name="Varshney R.K."/>
            <person name="Ding H."/>
            <person name="Gao S."/>
            <person name="Zong X."/>
        </authorList>
    </citation>
    <scope>NUCLEOTIDE SEQUENCE [LARGE SCALE GENOMIC DNA]</scope>
    <source>
        <strain evidence="2 3">cv. Zhongwan 6</strain>
    </source>
</reference>
<proteinExistence type="predicted"/>
<dbReference type="Proteomes" id="UP001058974">
    <property type="component" value="Chromosome 2"/>
</dbReference>
<gene>
    <name evidence="2" type="ORF">KIW84_022215</name>
</gene>
<evidence type="ECO:0000313" key="2">
    <source>
        <dbReference type="EMBL" id="KAI5435702.1"/>
    </source>
</evidence>
<accession>A0A9D4YB57</accession>
<dbReference type="EMBL" id="JAMSHJ010000002">
    <property type="protein sequence ID" value="KAI5435702.1"/>
    <property type="molecule type" value="Genomic_DNA"/>
</dbReference>
<protein>
    <submittedName>
        <fullName evidence="2">Uncharacterized protein</fullName>
    </submittedName>
</protein>
<feature type="region of interest" description="Disordered" evidence="1">
    <location>
        <begin position="1"/>
        <end position="50"/>
    </location>
</feature>
<sequence>MYRKQHKRNKPHTFAKTATETTYQDAAEAGSHGDVEASQAQDPVGARPGVPVESKIIQGVSTTTFSIIYNEVLLTSSDHTLSNLTPALVVEANMLRERYPHRYSRTLFGMCPRSRRGETSRRGRHWFWLWFRRGETSSRSGTSFSRRSQFSSKSHAHKLDVFSYKHQTTRLHFDNSRKCIFYSSEMHCSK</sequence>
<evidence type="ECO:0000256" key="1">
    <source>
        <dbReference type="SAM" id="MobiDB-lite"/>
    </source>
</evidence>